<reference evidence="2" key="1">
    <citation type="submission" date="2020-05" db="EMBL/GenBank/DDBJ databases">
        <authorList>
            <person name="Chiriac C."/>
            <person name="Salcher M."/>
            <person name="Ghai R."/>
            <person name="Kavagutti S V."/>
        </authorList>
    </citation>
    <scope>NUCLEOTIDE SEQUENCE</scope>
</reference>
<proteinExistence type="predicted"/>
<dbReference type="EMBL" id="LR797265">
    <property type="protein sequence ID" value="CAB4198266.1"/>
    <property type="molecule type" value="Genomic_DNA"/>
</dbReference>
<dbReference type="EMBL" id="LR797368">
    <property type="protein sequence ID" value="CAB4210634.1"/>
    <property type="molecule type" value="Genomic_DNA"/>
</dbReference>
<feature type="coiled-coil region" evidence="1">
    <location>
        <begin position="31"/>
        <end position="62"/>
    </location>
</feature>
<protein>
    <submittedName>
        <fullName evidence="2">Uncharacterized protein</fullName>
    </submittedName>
</protein>
<name>A0A6J5RVV7_9CAUD</name>
<organism evidence="2">
    <name type="scientific">uncultured Caudovirales phage</name>
    <dbReference type="NCBI Taxonomy" id="2100421"/>
    <lineage>
        <taxon>Viruses</taxon>
        <taxon>Duplodnaviria</taxon>
        <taxon>Heunggongvirae</taxon>
        <taxon>Uroviricota</taxon>
        <taxon>Caudoviricetes</taxon>
        <taxon>Peduoviridae</taxon>
        <taxon>Maltschvirus</taxon>
        <taxon>Maltschvirus maltsch</taxon>
    </lineage>
</organism>
<evidence type="ECO:0000313" key="2">
    <source>
        <dbReference type="EMBL" id="CAB4198266.1"/>
    </source>
</evidence>
<keyword evidence="1" id="KW-0175">Coiled coil</keyword>
<gene>
    <name evidence="2" type="ORF">UFOVP1306_63</name>
    <name evidence="3" type="ORF">UFOVP1422_65</name>
</gene>
<sequence length="65" mass="7293">MTRKEEAFHAAFVFYRKAFSDASDAYYSAEANGDTEACEAAEQALNDAEADYEAEVARINEEYPQ</sequence>
<accession>A0A6J5RVV7</accession>
<evidence type="ECO:0000313" key="3">
    <source>
        <dbReference type="EMBL" id="CAB4210634.1"/>
    </source>
</evidence>
<evidence type="ECO:0000256" key="1">
    <source>
        <dbReference type="SAM" id="Coils"/>
    </source>
</evidence>